<evidence type="ECO:0000256" key="3">
    <source>
        <dbReference type="PROSITE-ProRule" id="PRU00169"/>
    </source>
</evidence>
<dbReference type="InterPro" id="IPR016032">
    <property type="entry name" value="Sig_transdc_resp-reg_C-effctor"/>
</dbReference>
<dbReference type="SUPFAM" id="SSF52172">
    <property type="entry name" value="CheY-like"/>
    <property type="match status" value="1"/>
</dbReference>
<evidence type="ECO:0000256" key="1">
    <source>
        <dbReference type="ARBA" id="ARBA00022553"/>
    </source>
</evidence>
<dbReference type="EMBL" id="QOWE01000026">
    <property type="protein sequence ID" value="RCR66531.1"/>
    <property type="molecule type" value="Genomic_DNA"/>
</dbReference>
<name>A0A368JK86_9BACT</name>
<gene>
    <name evidence="6" type="ORF">DUE52_26010</name>
</gene>
<dbReference type="PROSITE" id="PS50043">
    <property type="entry name" value="HTH_LUXR_2"/>
    <property type="match status" value="1"/>
</dbReference>
<dbReference type="SUPFAM" id="SSF46894">
    <property type="entry name" value="C-terminal effector domain of the bipartite response regulators"/>
    <property type="match status" value="1"/>
</dbReference>
<dbReference type="Gene3D" id="3.40.50.2300">
    <property type="match status" value="1"/>
</dbReference>
<dbReference type="CDD" id="cd17535">
    <property type="entry name" value="REC_NarL-like"/>
    <property type="match status" value="1"/>
</dbReference>
<dbReference type="PRINTS" id="PR00038">
    <property type="entry name" value="HTHLUXR"/>
</dbReference>
<dbReference type="RefSeq" id="WP_114409010.1">
    <property type="nucleotide sequence ID" value="NZ_QOWE01000026.1"/>
</dbReference>
<keyword evidence="1 3" id="KW-0597">Phosphoprotein</keyword>
<dbReference type="GO" id="GO:0003677">
    <property type="term" value="F:DNA binding"/>
    <property type="evidence" value="ECO:0007669"/>
    <property type="project" value="UniProtKB-KW"/>
</dbReference>
<accession>A0A368JK86</accession>
<dbReference type="OrthoDB" id="9797341at2"/>
<dbReference type="InterPro" id="IPR000792">
    <property type="entry name" value="Tscrpt_reg_LuxR_C"/>
</dbReference>
<dbReference type="PROSITE" id="PS00622">
    <property type="entry name" value="HTH_LUXR_1"/>
    <property type="match status" value="1"/>
</dbReference>
<sequence length="209" mass="23460">MALRLLIADDHPLLVDGLVSVLEEIEDVLVLEPVSNGRQLIDRLKKWVVDVILLDLNMPHQDGIASLKIIKAEFVRVKVIIFTSYDQPKLIKEIKALGAEGYLLKTSNSTTLKKAIQAVAAGQTWFPETTVEPAESEMMSDDFVKKYQITKREVEIIRLIAAGLTTKQIGDCLFVSEFTVNSHRRNICRKLNIYTPVGLLNFAKEQGLV</sequence>
<dbReference type="InterPro" id="IPR051015">
    <property type="entry name" value="EvgA-like"/>
</dbReference>
<evidence type="ECO:0000256" key="2">
    <source>
        <dbReference type="ARBA" id="ARBA00023125"/>
    </source>
</evidence>
<dbReference type="GO" id="GO:0006355">
    <property type="term" value="P:regulation of DNA-templated transcription"/>
    <property type="evidence" value="ECO:0007669"/>
    <property type="project" value="InterPro"/>
</dbReference>
<dbReference type="SMART" id="SM00421">
    <property type="entry name" value="HTH_LUXR"/>
    <property type="match status" value="1"/>
</dbReference>
<feature type="domain" description="Response regulatory" evidence="5">
    <location>
        <begin position="4"/>
        <end position="120"/>
    </location>
</feature>
<dbReference type="InterPro" id="IPR001789">
    <property type="entry name" value="Sig_transdc_resp-reg_receiver"/>
</dbReference>
<dbReference type="SMART" id="SM00448">
    <property type="entry name" value="REC"/>
    <property type="match status" value="1"/>
</dbReference>
<keyword evidence="7" id="KW-1185">Reference proteome</keyword>
<proteinExistence type="predicted"/>
<evidence type="ECO:0000313" key="6">
    <source>
        <dbReference type="EMBL" id="RCR66531.1"/>
    </source>
</evidence>
<feature type="modified residue" description="4-aspartylphosphate" evidence="3">
    <location>
        <position position="55"/>
    </location>
</feature>
<dbReference type="Proteomes" id="UP000253383">
    <property type="component" value="Unassembled WGS sequence"/>
</dbReference>
<dbReference type="InterPro" id="IPR011006">
    <property type="entry name" value="CheY-like_superfamily"/>
</dbReference>
<comment type="caution">
    <text evidence="6">The sequence shown here is derived from an EMBL/GenBank/DDBJ whole genome shotgun (WGS) entry which is preliminary data.</text>
</comment>
<dbReference type="PROSITE" id="PS50110">
    <property type="entry name" value="RESPONSE_REGULATORY"/>
    <property type="match status" value="1"/>
</dbReference>
<evidence type="ECO:0000313" key="7">
    <source>
        <dbReference type="Proteomes" id="UP000253383"/>
    </source>
</evidence>
<dbReference type="Pfam" id="PF00072">
    <property type="entry name" value="Response_reg"/>
    <property type="match status" value="1"/>
</dbReference>
<dbReference type="AlphaFoldDB" id="A0A368JK86"/>
<dbReference type="PANTHER" id="PTHR45566:SF2">
    <property type="entry name" value="NARL SUBFAMILY"/>
    <property type="match status" value="1"/>
</dbReference>
<dbReference type="PANTHER" id="PTHR45566">
    <property type="entry name" value="HTH-TYPE TRANSCRIPTIONAL REGULATOR YHJB-RELATED"/>
    <property type="match status" value="1"/>
</dbReference>
<dbReference type="Pfam" id="PF00196">
    <property type="entry name" value="GerE"/>
    <property type="match status" value="1"/>
</dbReference>
<dbReference type="CDD" id="cd06170">
    <property type="entry name" value="LuxR_C_like"/>
    <property type="match status" value="1"/>
</dbReference>
<organism evidence="6 7">
    <name type="scientific">Larkinella punicea</name>
    <dbReference type="NCBI Taxonomy" id="2315727"/>
    <lineage>
        <taxon>Bacteria</taxon>
        <taxon>Pseudomonadati</taxon>
        <taxon>Bacteroidota</taxon>
        <taxon>Cytophagia</taxon>
        <taxon>Cytophagales</taxon>
        <taxon>Spirosomataceae</taxon>
        <taxon>Larkinella</taxon>
    </lineage>
</organism>
<keyword evidence="2 6" id="KW-0238">DNA-binding</keyword>
<evidence type="ECO:0000259" key="5">
    <source>
        <dbReference type="PROSITE" id="PS50110"/>
    </source>
</evidence>
<dbReference type="GO" id="GO:0000160">
    <property type="term" value="P:phosphorelay signal transduction system"/>
    <property type="evidence" value="ECO:0007669"/>
    <property type="project" value="InterPro"/>
</dbReference>
<evidence type="ECO:0000259" key="4">
    <source>
        <dbReference type="PROSITE" id="PS50043"/>
    </source>
</evidence>
<feature type="domain" description="HTH luxR-type" evidence="4">
    <location>
        <begin position="142"/>
        <end position="207"/>
    </location>
</feature>
<dbReference type="InterPro" id="IPR058245">
    <property type="entry name" value="NreC/VraR/RcsB-like_REC"/>
</dbReference>
<protein>
    <submittedName>
        <fullName evidence="6">DNA-binding response regulator</fullName>
    </submittedName>
</protein>
<reference evidence="6 7" key="1">
    <citation type="submission" date="2018-07" db="EMBL/GenBank/DDBJ databases">
        <title>Genome analysis of Larkinella rosea.</title>
        <authorList>
            <person name="Zhou Z."/>
            <person name="Wang G."/>
        </authorList>
    </citation>
    <scope>NUCLEOTIDE SEQUENCE [LARGE SCALE GENOMIC DNA]</scope>
    <source>
        <strain evidence="7">zzj9</strain>
    </source>
</reference>